<dbReference type="InterPro" id="IPR036097">
    <property type="entry name" value="HisK_dim/P_sf"/>
</dbReference>
<evidence type="ECO:0000256" key="2">
    <source>
        <dbReference type="ARBA" id="ARBA00012438"/>
    </source>
</evidence>
<proteinExistence type="predicted"/>
<evidence type="ECO:0000313" key="5">
    <source>
        <dbReference type="EMBL" id="TLD69385.1"/>
    </source>
</evidence>
<gene>
    <name evidence="5" type="ORF">FEM03_17205</name>
</gene>
<dbReference type="Gene3D" id="3.30.565.10">
    <property type="entry name" value="Histidine kinase-like ATPase, C-terminal domain"/>
    <property type="match status" value="1"/>
</dbReference>
<dbReference type="SMART" id="SM00387">
    <property type="entry name" value="HATPase_c"/>
    <property type="match status" value="1"/>
</dbReference>
<dbReference type="AlphaFoldDB" id="A0A5R8KBS5"/>
<dbReference type="InterPro" id="IPR025751">
    <property type="entry name" value="RsbRD_N_dom"/>
</dbReference>
<dbReference type="PROSITE" id="PS50109">
    <property type="entry name" value="HIS_KIN"/>
    <property type="match status" value="1"/>
</dbReference>
<comment type="caution">
    <text evidence="5">The sequence shown here is derived from an EMBL/GenBank/DDBJ whole genome shotgun (WGS) entry which is preliminary data.</text>
</comment>
<evidence type="ECO:0000259" key="4">
    <source>
        <dbReference type="PROSITE" id="PS50109"/>
    </source>
</evidence>
<evidence type="ECO:0000256" key="3">
    <source>
        <dbReference type="ARBA" id="ARBA00022553"/>
    </source>
</evidence>
<dbReference type="InterPro" id="IPR003661">
    <property type="entry name" value="HisK_dim/P_dom"/>
</dbReference>
<dbReference type="CDD" id="cd00075">
    <property type="entry name" value="HATPase"/>
    <property type="match status" value="1"/>
</dbReference>
<dbReference type="PRINTS" id="PR00344">
    <property type="entry name" value="BCTRLSENSOR"/>
</dbReference>
<dbReference type="EMBL" id="VAUV01000013">
    <property type="protein sequence ID" value="TLD69385.1"/>
    <property type="molecule type" value="Genomic_DNA"/>
</dbReference>
<dbReference type="SUPFAM" id="SSF55874">
    <property type="entry name" value="ATPase domain of HSP90 chaperone/DNA topoisomerase II/histidine kinase"/>
    <property type="match status" value="1"/>
</dbReference>
<dbReference type="EC" id="2.7.13.3" evidence="2"/>
<dbReference type="InterPro" id="IPR004358">
    <property type="entry name" value="Sig_transdc_His_kin-like_C"/>
</dbReference>
<keyword evidence="6" id="KW-1185">Reference proteome</keyword>
<accession>A0A5R8KBS5</accession>
<dbReference type="CDD" id="cd00082">
    <property type="entry name" value="HisKA"/>
    <property type="match status" value="1"/>
</dbReference>
<evidence type="ECO:0000256" key="1">
    <source>
        <dbReference type="ARBA" id="ARBA00000085"/>
    </source>
</evidence>
<dbReference type="PANTHER" id="PTHR43547">
    <property type="entry name" value="TWO-COMPONENT HISTIDINE KINASE"/>
    <property type="match status" value="1"/>
</dbReference>
<dbReference type="InterPro" id="IPR003594">
    <property type="entry name" value="HATPase_dom"/>
</dbReference>
<dbReference type="Proteomes" id="UP000306196">
    <property type="component" value="Unassembled WGS sequence"/>
</dbReference>
<dbReference type="OrthoDB" id="568844at2"/>
<dbReference type="Pfam" id="PF00512">
    <property type="entry name" value="HisKA"/>
    <property type="match status" value="1"/>
</dbReference>
<dbReference type="GO" id="GO:0000155">
    <property type="term" value="F:phosphorelay sensor kinase activity"/>
    <property type="evidence" value="ECO:0007669"/>
    <property type="project" value="InterPro"/>
</dbReference>
<evidence type="ECO:0000313" key="6">
    <source>
        <dbReference type="Proteomes" id="UP000306196"/>
    </source>
</evidence>
<keyword evidence="5" id="KW-0808">Transferase</keyword>
<dbReference type="SUPFAM" id="SSF47384">
    <property type="entry name" value="Homodimeric domain of signal transducing histidine kinase"/>
    <property type="match status" value="1"/>
</dbReference>
<dbReference type="SMART" id="SM00388">
    <property type="entry name" value="HisKA"/>
    <property type="match status" value="1"/>
</dbReference>
<protein>
    <recommendedName>
        <fullName evidence="2">histidine kinase</fullName>
        <ecNumber evidence="2">2.7.13.3</ecNumber>
    </recommendedName>
</protein>
<dbReference type="InterPro" id="IPR036890">
    <property type="entry name" value="HATPase_C_sf"/>
</dbReference>
<dbReference type="Pfam" id="PF14361">
    <property type="entry name" value="RsbRD_N"/>
    <property type="match status" value="1"/>
</dbReference>
<feature type="domain" description="Histidine kinase" evidence="4">
    <location>
        <begin position="175"/>
        <end position="388"/>
    </location>
</feature>
<reference evidence="5 6" key="1">
    <citation type="submission" date="2019-05" db="EMBL/GenBank/DDBJ databases">
        <title>Verrucobacter flavum gen. nov., sp. nov. a new member of the family Verrucomicrobiaceae.</title>
        <authorList>
            <person name="Szuroczki S."/>
            <person name="Abbaszade G."/>
            <person name="Szabo A."/>
            <person name="Felfoldi T."/>
            <person name="Schumann P."/>
            <person name="Boka K."/>
            <person name="Keki Z."/>
            <person name="Toumi M."/>
            <person name="Toth E."/>
        </authorList>
    </citation>
    <scope>NUCLEOTIDE SEQUENCE [LARGE SCALE GENOMIC DNA]</scope>
    <source>
        <strain evidence="5 6">MG-N-17</strain>
    </source>
</reference>
<dbReference type="Gene3D" id="1.10.287.130">
    <property type="match status" value="1"/>
</dbReference>
<comment type="catalytic activity">
    <reaction evidence="1">
        <text>ATP + protein L-histidine = ADP + protein N-phospho-L-histidine.</text>
        <dbReference type="EC" id="2.7.13.3"/>
    </reaction>
</comment>
<dbReference type="PANTHER" id="PTHR43547:SF2">
    <property type="entry name" value="HYBRID SIGNAL TRANSDUCTION HISTIDINE KINASE C"/>
    <property type="match status" value="1"/>
</dbReference>
<dbReference type="Pfam" id="PF02518">
    <property type="entry name" value="HATPase_c"/>
    <property type="match status" value="1"/>
</dbReference>
<sequence>MHPPPNPTVQDQRANDESLPCSRFADYLQPKINAVLERWMEDVRHDPSLPKADELPKTLLKDHVPDLLHSFIEFLRSGRNDANQNAKKHGTERWGQGYSIKELIWEIHQLRAVLLREMVTFAKVESDSLTSYAAACKATDVFFDEMQVVSVAKFMEERELAQRRSDVARLRLVRSISHELRNTLNALGLSSMLLDDSGSESTDTVKLQLDQSCLQMQEVLDDLLGLSHILGPNRSLRMSFVDAPKLLEEMDAIFRPVAEAKGLRFSTSIKGDLSHLVGDEAKVRQITQIMVSNAITYTSTGSVDLSFDELDGQQWAIVVKDTGIGIAKEDREHIFSEFYRVENESPLRGSGLGLAIMTAVVDLLGGSIHLESAMDEGSQFRVVLPSQPSISDPIS</sequence>
<name>A0A5R8KBS5_9BACT</name>
<dbReference type="Gene3D" id="1.10.490.70">
    <property type="entry name" value="Histidine kinase N-terminal domain"/>
    <property type="match status" value="1"/>
</dbReference>
<keyword evidence="3" id="KW-0597">Phosphoprotein</keyword>
<organism evidence="5 6">
    <name type="scientific">Phragmitibacter flavus</name>
    <dbReference type="NCBI Taxonomy" id="2576071"/>
    <lineage>
        <taxon>Bacteria</taxon>
        <taxon>Pseudomonadati</taxon>
        <taxon>Verrucomicrobiota</taxon>
        <taxon>Verrucomicrobiia</taxon>
        <taxon>Verrucomicrobiales</taxon>
        <taxon>Verrucomicrobiaceae</taxon>
        <taxon>Phragmitibacter</taxon>
    </lineage>
</organism>
<keyword evidence="5" id="KW-0418">Kinase</keyword>
<dbReference type="InterPro" id="IPR005467">
    <property type="entry name" value="His_kinase_dom"/>
</dbReference>